<dbReference type="InParanoid" id="A0A165NKC5"/>
<proteinExistence type="predicted"/>
<evidence type="ECO:0000313" key="1">
    <source>
        <dbReference type="EMBL" id="KZT19767.1"/>
    </source>
</evidence>
<organism evidence="1 2">
    <name type="scientific">Neolentinus lepideus HHB14362 ss-1</name>
    <dbReference type="NCBI Taxonomy" id="1314782"/>
    <lineage>
        <taxon>Eukaryota</taxon>
        <taxon>Fungi</taxon>
        <taxon>Dikarya</taxon>
        <taxon>Basidiomycota</taxon>
        <taxon>Agaricomycotina</taxon>
        <taxon>Agaricomycetes</taxon>
        <taxon>Gloeophyllales</taxon>
        <taxon>Gloeophyllaceae</taxon>
        <taxon>Neolentinus</taxon>
    </lineage>
</organism>
<keyword evidence="2" id="KW-1185">Reference proteome</keyword>
<gene>
    <name evidence="1" type="ORF">NEOLEDRAFT_1141656</name>
</gene>
<name>A0A165NKC5_9AGAM</name>
<sequence>MPLAFRLYPGVVFKLRPRKSQVSAGTAALWVADRIDLADTVGNPVFNSLLINILQVLKERDSRSVIAFRGLQRDSNEDRRSAGTPNELKSYQLEAIS</sequence>
<dbReference type="EMBL" id="KV425634">
    <property type="protein sequence ID" value="KZT19767.1"/>
    <property type="molecule type" value="Genomic_DNA"/>
</dbReference>
<reference evidence="1 2" key="1">
    <citation type="journal article" date="2016" name="Mol. Biol. Evol.">
        <title>Comparative Genomics of Early-Diverging Mushroom-Forming Fungi Provides Insights into the Origins of Lignocellulose Decay Capabilities.</title>
        <authorList>
            <person name="Nagy L.G."/>
            <person name="Riley R."/>
            <person name="Tritt A."/>
            <person name="Adam C."/>
            <person name="Daum C."/>
            <person name="Floudas D."/>
            <person name="Sun H."/>
            <person name="Yadav J.S."/>
            <person name="Pangilinan J."/>
            <person name="Larsson K.H."/>
            <person name="Matsuura K."/>
            <person name="Barry K."/>
            <person name="Labutti K."/>
            <person name="Kuo R."/>
            <person name="Ohm R.A."/>
            <person name="Bhattacharya S.S."/>
            <person name="Shirouzu T."/>
            <person name="Yoshinaga Y."/>
            <person name="Martin F.M."/>
            <person name="Grigoriev I.V."/>
            <person name="Hibbett D.S."/>
        </authorList>
    </citation>
    <scope>NUCLEOTIDE SEQUENCE [LARGE SCALE GENOMIC DNA]</scope>
    <source>
        <strain evidence="1 2">HHB14362 ss-1</strain>
    </source>
</reference>
<evidence type="ECO:0000313" key="2">
    <source>
        <dbReference type="Proteomes" id="UP000076761"/>
    </source>
</evidence>
<protein>
    <submittedName>
        <fullName evidence="1">Uncharacterized protein</fullName>
    </submittedName>
</protein>
<accession>A0A165NKC5</accession>
<dbReference type="AlphaFoldDB" id="A0A165NKC5"/>
<dbReference type="Proteomes" id="UP000076761">
    <property type="component" value="Unassembled WGS sequence"/>
</dbReference>